<organism evidence="1 2">
    <name type="scientific">Melastoma candidum</name>
    <dbReference type="NCBI Taxonomy" id="119954"/>
    <lineage>
        <taxon>Eukaryota</taxon>
        <taxon>Viridiplantae</taxon>
        <taxon>Streptophyta</taxon>
        <taxon>Embryophyta</taxon>
        <taxon>Tracheophyta</taxon>
        <taxon>Spermatophyta</taxon>
        <taxon>Magnoliopsida</taxon>
        <taxon>eudicotyledons</taxon>
        <taxon>Gunneridae</taxon>
        <taxon>Pentapetalae</taxon>
        <taxon>rosids</taxon>
        <taxon>malvids</taxon>
        <taxon>Myrtales</taxon>
        <taxon>Melastomataceae</taxon>
        <taxon>Melastomatoideae</taxon>
        <taxon>Melastomateae</taxon>
        <taxon>Melastoma</taxon>
    </lineage>
</organism>
<dbReference type="Proteomes" id="UP001057402">
    <property type="component" value="Chromosome 5"/>
</dbReference>
<proteinExistence type="predicted"/>
<keyword evidence="2" id="KW-1185">Reference proteome</keyword>
<sequence length="1510" mass="172828">MEKPRQNPLPVLPPSSIFQDVSNLRTPVRRTPRRADACSQFQSPNHQFFTASKETPLPPSTNSRPSRRPGRSLSRLSNAASRRLKAFEIEQSKSSRKAHDKKEKALRTLAKSLTTWLNFLLGNPGSCGCSVLKDERMDLVGFDFCWRCPKRRKSENSEESGVGRGLGGVAGSFSGLSGSARFGRLKSSLNEICSLEDLEERMRGYVSLRTCEEVFEVMMLVTKSVDEGRLKMKAHCPIVTDFGLKEKAVKTLLSYNPLWLRIGLHIIHGGDSLLPNGDLRLDGDNAFLKLVIEKQFLAHARLAKSHVYNKNVEGLYRPGYYESLGRIILKRFLLLVLILDRAKMESSLPLRYGIDGLDGGSPLLFSIQSGIKSSPQIVSDFLTGDVMHGEGNVLAHLAILSFKISHQQLPLMEYDFSLRDILEDLQDGVHICRAIQLLMQETSILMKLVVPADTPKKTLANCGTAIRFIKKFGVPLEDDDGVTVTADDVASGDKELTISLLWNMFVHLQLPLLIDKATLTEEIRRVKEDLSIRENSTLLEILLRWIQSICHGYNLEIVNLQSLTDGRAIWCLIDFYFRKELHCSCLSEVADMTKSQESIVSAAEYTDAVHNFALSQKLSSLLGDFPEVLQLSDILEQHGVCDGRCVAILLAFFASHLLVKKNLDQLNFHKLLNCNCQSIERRNFCKQRVLIPLKSLPCKEEVDQCGIEEGAMKFKAIQAWWQNMADQSFSQFNKPVNSTVDILSVSPPHDVRERENAANIIQSHYRRSIERRRFLKIVNAVIMLQSVTRVWLIVRNREFSGRSYALDMEKCLSGRSKGSEMSGRHVMFLFDRHCFIRVKSSTLLIQRAIRIWIARKRQNEDITPQMVPTKIHHGDSAQQVLQSPTGSICDIFEDLCKEMSSPMNQESAAIVIQSHSRRLIVRRQFLKILNSVILIQNITRAWLMVRTDKLLGRNFVLEVEKHSRGRGTRFEMTRRYIKFISDRHGFIKTKNSAVLIQQTIRNCIARKHQEEETRSSMVPVNLDHGSIAPHYLAGFSHNTSSNLHKGMSLQVREEIAAKQILFAWRNHYHRNLRHSSATRIQCCLRGWLNRKEYNRQKEASLTIQRNYRHYSSWKSLMQARIINSSALAIQSYARGWIARRSYRRLKSTIVQIQSSCRGCMARRKFLSLQDAAITIQRFTRGQISRKRLSDARILLTSVVRLQKWWRNIMLHRLRAYSARVIQICARELIARRRVSKEMLHVVSLVIRLQKRWKNILFHRKRAKSTIIIQSYARGFIARKIAAKKRHSVVHIQSYWKGYVARKESRDQVQEARRRVQKAAANVDDSRRLINRLRAALSELLNMKSVSSILHICATLDLATRHSEKCCEELVEAGAIDKLLKLIRSMTRSVPDQEVSKHSLSTLRNITRFPRLLDDLVSTSSSTETIFWELLRNKEDAFFIASEILKKMCSTDRGREAIRRSPPLLKRLHALVGELSKRPHLDRNNARAAAARENSERRLKEAVELSSLISR</sequence>
<gene>
    <name evidence="1" type="ORF">MLD38_016804</name>
</gene>
<protein>
    <submittedName>
        <fullName evidence="1">Uncharacterized protein</fullName>
    </submittedName>
</protein>
<evidence type="ECO:0000313" key="1">
    <source>
        <dbReference type="EMBL" id="KAI4368222.1"/>
    </source>
</evidence>
<reference evidence="2" key="1">
    <citation type="journal article" date="2023" name="Front. Plant Sci.">
        <title>Chromosomal-level genome assembly of Melastoma candidum provides insights into trichome evolution.</title>
        <authorList>
            <person name="Zhong Y."/>
            <person name="Wu W."/>
            <person name="Sun C."/>
            <person name="Zou P."/>
            <person name="Liu Y."/>
            <person name="Dai S."/>
            <person name="Zhou R."/>
        </authorList>
    </citation>
    <scope>NUCLEOTIDE SEQUENCE [LARGE SCALE GENOMIC DNA]</scope>
</reference>
<dbReference type="EMBL" id="CM042884">
    <property type="protein sequence ID" value="KAI4368222.1"/>
    <property type="molecule type" value="Genomic_DNA"/>
</dbReference>
<accession>A0ACB9QPV7</accession>
<name>A0ACB9QPV7_9MYRT</name>
<comment type="caution">
    <text evidence="1">The sequence shown here is derived from an EMBL/GenBank/DDBJ whole genome shotgun (WGS) entry which is preliminary data.</text>
</comment>
<evidence type="ECO:0000313" key="2">
    <source>
        <dbReference type="Proteomes" id="UP001057402"/>
    </source>
</evidence>